<dbReference type="SUPFAM" id="SSF55729">
    <property type="entry name" value="Acyl-CoA N-acyltransferases (Nat)"/>
    <property type="match status" value="1"/>
</dbReference>
<accession>A0A370FF30</accession>
<dbReference type="PROSITE" id="PS51186">
    <property type="entry name" value="GNAT"/>
    <property type="match status" value="1"/>
</dbReference>
<keyword evidence="3" id="KW-1185">Reference proteome</keyword>
<dbReference type="Pfam" id="PF24553">
    <property type="entry name" value="Rv0428c_C"/>
    <property type="match status" value="1"/>
</dbReference>
<reference evidence="2 3" key="1">
    <citation type="submission" date="2018-07" db="EMBL/GenBank/DDBJ databases">
        <title>Genomic Encyclopedia of Type Strains, Phase IV (KMG-IV): sequencing the most valuable type-strain genomes for metagenomic binning, comparative biology and taxonomic classification.</title>
        <authorList>
            <person name="Goeker M."/>
        </authorList>
    </citation>
    <scope>NUCLEOTIDE SEQUENCE [LARGE SCALE GENOMIC DNA]</scope>
    <source>
        <strain evidence="2 3">DSM 21352</strain>
    </source>
</reference>
<dbReference type="InterPro" id="IPR000182">
    <property type="entry name" value="GNAT_dom"/>
</dbReference>
<dbReference type="InterPro" id="IPR016181">
    <property type="entry name" value="Acyl_CoA_acyltransferase"/>
</dbReference>
<dbReference type="EMBL" id="QQAV01000004">
    <property type="protein sequence ID" value="RDI25017.1"/>
    <property type="molecule type" value="Genomic_DNA"/>
</dbReference>
<comment type="caution">
    <text evidence="2">The sequence shown here is derived from an EMBL/GenBank/DDBJ whole genome shotgun (WGS) entry which is preliminary data.</text>
</comment>
<evidence type="ECO:0000259" key="1">
    <source>
        <dbReference type="PROSITE" id="PS51186"/>
    </source>
</evidence>
<dbReference type="OrthoDB" id="8891651at2"/>
<organism evidence="2 3">
    <name type="scientific">Pseudacidovorax intermedius</name>
    <dbReference type="NCBI Taxonomy" id="433924"/>
    <lineage>
        <taxon>Bacteria</taxon>
        <taxon>Pseudomonadati</taxon>
        <taxon>Pseudomonadota</taxon>
        <taxon>Betaproteobacteria</taxon>
        <taxon>Burkholderiales</taxon>
        <taxon>Comamonadaceae</taxon>
        <taxon>Pseudacidovorax</taxon>
    </lineage>
</organism>
<protein>
    <submittedName>
        <fullName evidence="2">FR47-like protein</fullName>
    </submittedName>
</protein>
<dbReference type="InterPro" id="IPR056935">
    <property type="entry name" value="Rv0428c-like_C"/>
</dbReference>
<feature type="domain" description="N-acetyltransferase" evidence="1">
    <location>
        <begin position="119"/>
        <end position="263"/>
    </location>
</feature>
<name>A0A370FF30_9BURK</name>
<dbReference type="STRING" id="433924.NS331_10350"/>
<evidence type="ECO:0000313" key="2">
    <source>
        <dbReference type="EMBL" id="RDI25017.1"/>
    </source>
</evidence>
<dbReference type="AlphaFoldDB" id="A0A370FF30"/>
<gene>
    <name evidence="2" type="ORF">DFR41_10467</name>
</gene>
<sequence length="263" mass="28472">MVAGVNVESIERATLAAVPPDALEELPGWLLALDRGTVGRARSAVPLHHGVQDPSVLPRIEAAYQAYGLPAVLRLPIETPGFETLTEALRQRGYVPSRPTQVMCADPATVAANGRPEAVQISPTPGDDWARVYLGEGFDPVDGQSRVRLLRRARDAVYVSLRLAQDLPGGEAGDVAAVGSGCFAEGWMGVHGMRTRPRFRGHGFARQLMAAMGAEAVQRGVTRTFLQVEAENYLARSLYARVGFSPAWLYVYWQRPGADALLK</sequence>
<dbReference type="GO" id="GO:0016747">
    <property type="term" value="F:acyltransferase activity, transferring groups other than amino-acyl groups"/>
    <property type="evidence" value="ECO:0007669"/>
    <property type="project" value="InterPro"/>
</dbReference>
<dbReference type="Gene3D" id="3.40.630.30">
    <property type="match status" value="1"/>
</dbReference>
<dbReference type="Proteomes" id="UP000255265">
    <property type="component" value="Unassembled WGS sequence"/>
</dbReference>
<evidence type="ECO:0000313" key="3">
    <source>
        <dbReference type="Proteomes" id="UP000255265"/>
    </source>
</evidence>
<proteinExistence type="predicted"/>